<accession>A0A8B7P5W6</accession>
<dbReference type="SUPFAM" id="SSF56436">
    <property type="entry name" value="C-type lectin-like"/>
    <property type="match status" value="1"/>
</dbReference>
<dbReference type="InterPro" id="IPR016186">
    <property type="entry name" value="C-type_lectin-like/link_sf"/>
</dbReference>
<protein>
    <submittedName>
        <fullName evidence="3">Uncharacterized protein LOC108676839</fullName>
    </submittedName>
</protein>
<dbReference type="InterPro" id="IPR016187">
    <property type="entry name" value="CTDL_fold"/>
</dbReference>
<dbReference type="GeneID" id="108676839"/>
<dbReference type="KEGG" id="hazt:108676839"/>
<dbReference type="PROSITE" id="PS50041">
    <property type="entry name" value="C_TYPE_LECTIN_2"/>
    <property type="match status" value="1"/>
</dbReference>
<evidence type="ECO:0000313" key="2">
    <source>
        <dbReference type="Proteomes" id="UP000694843"/>
    </source>
</evidence>
<name>A0A8B7P5W6_HYAAZ</name>
<evidence type="ECO:0000259" key="1">
    <source>
        <dbReference type="PROSITE" id="PS50041"/>
    </source>
</evidence>
<keyword evidence="2" id="KW-1185">Reference proteome</keyword>
<dbReference type="RefSeq" id="XP_018020481.1">
    <property type="nucleotide sequence ID" value="XM_018164992.2"/>
</dbReference>
<dbReference type="Pfam" id="PF00059">
    <property type="entry name" value="Lectin_C"/>
    <property type="match status" value="1"/>
</dbReference>
<gene>
    <name evidence="3" type="primary">LOC108676839</name>
</gene>
<organism evidence="2 3">
    <name type="scientific">Hyalella azteca</name>
    <name type="common">Amphipod</name>
    <dbReference type="NCBI Taxonomy" id="294128"/>
    <lineage>
        <taxon>Eukaryota</taxon>
        <taxon>Metazoa</taxon>
        <taxon>Ecdysozoa</taxon>
        <taxon>Arthropoda</taxon>
        <taxon>Crustacea</taxon>
        <taxon>Multicrustacea</taxon>
        <taxon>Malacostraca</taxon>
        <taxon>Eumalacostraca</taxon>
        <taxon>Peracarida</taxon>
        <taxon>Amphipoda</taxon>
        <taxon>Senticaudata</taxon>
        <taxon>Talitrida</taxon>
        <taxon>Talitroidea</taxon>
        <taxon>Hyalellidae</taxon>
        <taxon>Hyalella</taxon>
    </lineage>
</organism>
<feature type="domain" description="C-type lectin" evidence="1">
    <location>
        <begin position="1"/>
        <end position="123"/>
    </location>
</feature>
<dbReference type="AlphaFoldDB" id="A0A8B7P5W6"/>
<sequence>MYLSEEQTWRSAEDTCRSRTGHLVTFADVDELIFVLRFLTRPGSATNVFPPLWVGISAEKSTDVPDSEELQWRWVTGRVEPHPSALLATLRPTEERCGFLDSLSSAYISLTVDCRDRKRALCEAPPL</sequence>
<evidence type="ECO:0000313" key="3">
    <source>
        <dbReference type="RefSeq" id="XP_018020481.1"/>
    </source>
</evidence>
<dbReference type="CDD" id="cd00037">
    <property type="entry name" value="CLECT"/>
    <property type="match status" value="1"/>
</dbReference>
<dbReference type="Gene3D" id="3.10.100.10">
    <property type="entry name" value="Mannose-Binding Protein A, subunit A"/>
    <property type="match status" value="1"/>
</dbReference>
<reference evidence="3" key="1">
    <citation type="submission" date="2025-08" db="UniProtKB">
        <authorList>
            <consortium name="RefSeq"/>
        </authorList>
    </citation>
    <scope>IDENTIFICATION</scope>
    <source>
        <tissue evidence="3">Whole organism</tissue>
    </source>
</reference>
<proteinExistence type="predicted"/>
<dbReference type="InterPro" id="IPR001304">
    <property type="entry name" value="C-type_lectin-like"/>
</dbReference>
<dbReference type="Proteomes" id="UP000694843">
    <property type="component" value="Unplaced"/>
</dbReference>